<proteinExistence type="inferred from homology"/>
<dbReference type="AlphaFoldDB" id="A0A4Q4KQV4"/>
<dbReference type="GO" id="GO:0071555">
    <property type="term" value="P:cell wall organization"/>
    <property type="evidence" value="ECO:0007669"/>
    <property type="project" value="UniProtKB-KW"/>
</dbReference>
<dbReference type="GO" id="GO:0006508">
    <property type="term" value="P:proteolysis"/>
    <property type="evidence" value="ECO:0007669"/>
    <property type="project" value="UniProtKB-KW"/>
</dbReference>
<feature type="transmembrane region" description="Helical" evidence="18">
    <location>
        <begin position="21"/>
        <end position="43"/>
    </location>
</feature>
<evidence type="ECO:0000256" key="17">
    <source>
        <dbReference type="ARBA" id="ARBA00049902"/>
    </source>
</evidence>
<evidence type="ECO:0000259" key="20">
    <source>
        <dbReference type="Pfam" id="PF00912"/>
    </source>
</evidence>
<comment type="similarity">
    <text evidence="3">In the C-terminal section; belongs to the transpeptidase family.</text>
</comment>
<dbReference type="GO" id="GO:0008955">
    <property type="term" value="F:peptidoglycan glycosyltransferase activity"/>
    <property type="evidence" value="ECO:0007669"/>
    <property type="project" value="UniProtKB-EC"/>
</dbReference>
<dbReference type="SUPFAM" id="SSF56601">
    <property type="entry name" value="beta-lactamase/transpeptidase-like"/>
    <property type="match status" value="1"/>
</dbReference>
<comment type="caution">
    <text evidence="21">The sequence shown here is derived from an EMBL/GenBank/DDBJ whole genome shotgun (WGS) entry which is preliminary data.</text>
</comment>
<comment type="pathway">
    <text evidence="2">Cell wall biogenesis; peptidoglycan biosynthesis.</text>
</comment>
<dbReference type="Gene3D" id="3.40.710.10">
    <property type="entry name" value="DD-peptidase/beta-lactamase superfamily"/>
    <property type="match status" value="1"/>
</dbReference>
<feature type="domain" description="Penicillin-binding protein transpeptidase" evidence="19">
    <location>
        <begin position="506"/>
        <end position="761"/>
    </location>
</feature>
<dbReference type="InterPro" id="IPR001264">
    <property type="entry name" value="Glyco_trans_51"/>
</dbReference>
<evidence type="ECO:0000256" key="3">
    <source>
        <dbReference type="ARBA" id="ARBA00007090"/>
    </source>
</evidence>
<dbReference type="GO" id="GO:0030288">
    <property type="term" value="C:outer membrane-bounded periplasmic space"/>
    <property type="evidence" value="ECO:0007669"/>
    <property type="project" value="TreeGrafter"/>
</dbReference>
<keyword evidence="22" id="KW-1185">Reference proteome</keyword>
<keyword evidence="9" id="KW-0808">Transferase</keyword>
<evidence type="ECO:0000256" key="7">
    <source>
        <dbReference type="ARBA" id="ARBA00022670"/>
    </source>
</evidence>
<keyword evidence="6" id="KW-0121">Carboxypeptidase</keyword>
<comment type="catalytic activity">
    <reaction evidence="16">
        <text>Preferential cleavage: (Ac)2-L-Lys-D-Ala-|-D-Ala. Also transpeptidation of peptidyl-alanyl moieties that are N-acyl substituents of D-alanine.</text>
        <dbReference type="EC" id="3.4.16.4"/>
    </reaction>
</comment>
<keyword evidence="15" id="KW-0961">Cell wall biogenesis/degradation</keyword>
<evidence type="ECO:0000256" key="15">
    <source>
        <dbReference type="ARBA" id="ARBA00023316"/>
    </source>
</evidence>
<dbReference type="SUPFAM" id="SSF53955">
    <property type="entry name" value="Lysozyme-like"/>
    <property type="match status" value="1"/>
</dbReference>
<evidence type="ECO:0000256" key="9">
    <source>
        <dbReference type="ARBA" id="ARBA00022679"/>
    </source>
</evidence>
<evidence type="ECO:0000256" key="8">
    <source>
        <dbReference type="ARBA" id="ARBA00022676"/>
    </source>
</evidence>
<organism evidence="21 22">
    <name type="scientific">Brumimicrobium glaciale</name>
    <dbReference type="NCBI Taxonomy" id="200475"/>
    <lineage>
        <taxon>Bacteria</taxon>
        <taxon>Pseudomonadati</taxon>
        <taxon>Bacteroidota</taxon>
        <taxon>Flavobacteriia</taxon>
        <taxon>Flavobacteriales</taxon>
        <taxon>Crocinitomicaceae</taxon>
        <taxon>Brumimicrobium</taxon>
    </lineage>
</organism>
<evidence type="ECO:0000256" key="10">
    <source>
        <dbReference type="ARBA" id="ARBA00022801"/>
    </source>
</evidence>
<dbReference type="Proteomes" id="UP000293952">
    <property type="component" value="Unassembled WGS sequence"/>
</dbReference>
<evidence type="ECO:0000313" key="22">
    <source>
        <dbReference type="Proteomes" id="UP000293952"/>
    </source>
</evidence>
<dbReference type="OrthoDB" id="9766909at2"/>
<keyword evidence="10" id="KW-0378">Hydrolase</keyword>
<dbReference type="EMBL" id="SETE01000001">
    <property type="protein sequence ID" value="RYM35583.1"/>
    <property type="molecule type" value="Genomic_DNA"/>
</dbReference>
<protein>
    <submittedName>
        <fullName evidence="21">Penicillin-binding protein</fullName>
    </submittedName>
</protein>
<dbReference type="PANTHER" id="PTHR32282">
    <property type="entry name" value="BINDING PROTEIN TRANSPEPTIDASE, PUTATIVE-RELATED"/>
    <property type="match status" value="1"/>
</dbReference>
<evidence type="ECO:0000313" key="21">
    <source>
        <dbReference type="EMBL" id="RYM35583.1"/>
    </source>
</evidence>
<dbReference type="PANTHER" id="PTHR32282:SF11">
    <property type="entry name" value="PENICILLIN-BINDING PROTEIN 1B"/>
    <property type="match status" value="1"/>
</dbReference>
<evidence type="ECO:0000256" key="2">
    <source>
        <dbReference type="ARBA" id="ARBA00004752"/>
    </source>
</evidence>
<keyword evidence="18" id="KW-0812">Transmembrane</keyword>
<evidence type="ECO:0000259" key="19">
    <source>
        <dbReference type="Pfam" id="PF00905"/>
    </source>
</evidence>
<evidence type="ECO:0000256" key="13">
    <source>
        <dbReference type="ARBA" id="ARBA00023136"/>
    </source>
</evidence>
<evidence type="ECO:0000256" key="18">
    <source>
        <dbReference type="SAM" id="Phobius"/>
    </source>
</evidence>
<dbReference type="GO" id="GO:0008360">
    <property type="term" value="P:regulation of cell shape"/>
    <property type="evidence" value="ECO:0007669"/>
    <property type="project" value="UniProtKB-KW"/>
</dbReference>
<keyword evidence="12" id="KW-0573">Peptidoglycan synthesis</keyword>
<name>A0A4Q4KQV4_9FLAO</name>
<dbReference type="InterPro" id="IPR023346">
    <property type="entry name" value="Lysozyme-like_dom_sf"/>
</dbReference>
<evidence type="ECO:0000256" key="14">
    <source>
        <dbReference type="ARBA" id="ARBA00023268"/>
    </source>
</evidence>
<accession>A0A4Q4KQV4</accession>
<evidence type="ECO:0000256" key="12">
    <source>
        <dbReference type="ARBA" id="ARBA00022984"/>
    </source>
</evidence>
<keyword evidence="18" id="KW-1133">Transmembrane helix</keyword>
<dbReference type="InterPro" id="IPR036950">
    <property type="entry name" value="PBP_transglycosylase"/>
</dbReference>
<gene>
    <name evidence="21" type="ORF">ERX46_00930</name>
</gene>
<comment type="similarity">
    <text evidence="4">In the N-terminal section; belongs to the glycosyltransferase 51 family.</text>
</comment>
<sequence>MSKKVTKTKEGNVYFKKPVAKFLIILLWVVGLIPFLFIVYLRYIQTDSDSLPSVSMLENQEELLATTIFADDGMTELGKYWTINRTSVPYNEISPFVISALISTEDERFEDHSGIDAKAVGRALANMGEAGGASTISQQLAKLIFTLKERDERRSAQQDGLGKTEEEQRIEKMSGIERRLYEKVKENVIALRLERRYTKKEIITMYLNQFDFLENAVGISSASRVYFNKDAADLNYEEAAILVGMCKNPGLYNPYGFTVKDYSGRISARQNISKDKVSVEDMRAERETDSLRAISRRNVVLYKWYENSKKDNPALTSKITKEQFDSLKTLPILTDYQTVDHKEGLAPYFRESLRGKITNILNEKLDNGKLRYTKANGDSYNIYDDGLKIYTTINADIQRHAENALVKHLKNNIQEPFTKNNQRTDKYPFAYNIDESSIESMMNSARKRSTRYRSMRRRDISVEEAIASFDKKTPMKVFSWNGDIDTVLTPNDSIRYYKNIMRAGLVSIEPQTGFIKAWVGGPDINHFSYDHVAQGKRQVGSTIKPFIYSAGMQFGVITPCETTPNISYCVDVQTGSRPEDMTQWCPKNSGSKMNGEPIEFQKGLANSMNNITVAVMSKMGGVAGPRAVAKLMSNLNINLRKEDIVPAMCLGVMDLSLLEIVGAQSAFVNGGIYTEPTSIIRIEDRNGNVIYEHQPVSREAMSEELAYATLSMMQKVVTQGTAASLRGTWRGDWGGITQPTAGKTGTTQNNSDGWFMGLTPDLVTGVWVGAEDMAVRFRSMEWGQGARLALPIYGYMMQGVYKDPNIHISTEEFEVPYGYASSMYNCNNKSGSNGGEETPDFGIGF</sequence>
<keyword evidence="5" id="KW-1003">Cell membrane</keyword>
<comment type="catalytic activity">
    <reaction evidence="17">
        <text>[GlcNAc-(1-&gt;4)-Mur2Ac(oyl-L-Ala-gamma-D-Glu-L-Lys-D-Ala-D-Ala)](n)-di-trans,octa-cis-undecaprenyl diphosphate + beta-D-GlcNAc-(1-&gt;4)-Mur2Ac(oyl-L-Ala-gamma-D-Glu-L-Lys-D-Ala-D-Ala)-di-trans,octa-cis-undecaprenyl diphosphate = [GlcNAc-(1-&gt;4)-Mur2Ac(oyl-L-Ala-gamma-D-Glu-L-Lys-D-Ala-D-Ala)](n+1)-di-trans,octa-cis-undecaprenyl diphosphate + di-trans,octa-cis-undecaprenyl diphosphate + H(+)</text>
        <dbReference type="Rhea" id="RHEA:23708"/>
        <dbReference type="Rhea" id="RHEA-COMP:9602"/>
        <dbReference type="Rhea" id="RHEA-COMP:9603"/>
        <dbReference type="ChEBI" id="CHEBI:15378"/>
        <dbReference type="ChEBI" id="CHEBI:58405"/>
        <dbReference type="ChEBI" id="CHEBI:60033"/>
        <dbReference type="ChEBI" id="CHEBI:78435"/>
        <dbReference type="EC" id="2.4.99.28"/>
    </reaction>
</comment>
<evidence type="ECO:0000256" key="5">
    <source>
        <dbReference type="ARBA" id="ARBA00022475"/>
    </source>
</evidence>
<dbReference type="GO" id="GO:0005886">
    <property type="term" value="C:plasma membrane"/>
    <property type="evidence" value="ECO:0007669"/>
    <property type="project" value="UniProtKB-SubCell"/>
</dbReference>
<keyword evidence="13 18" id="KW-0472">Membrane</keyword>
<dbReference type="Pfam" id="PF00912">
    <property type="entry name" value="Transgly"/>
    <property type="match status" value="1"/>
</dbReference>
<keyword evidence="14" id="KW-0511">Multifunctional enzyme</keyword>
<dbReference type="GO" id="GO:0009002">
    <property type="term" value="F:serine-type D-Ala-D-Ala carboxypeptidase activity"/>
    <property type="evidence" value="ECO:0007669"/>
    <property type="project" value="UniProtKB-EC"/>
</dbReference>
<dbReference type="Gene3D" id="1.10.3810.10">
    <property type="entry name" value="Biosynthetic peptidoglycan transglycosylase-like"/>
    <property type="match status" value="1"/>
</dbReference>
<dbReference type="InterPro" id="IPR012338">
    <property type="entry name" value="Beta-lactam/transpept-like"/>
</dbReference>
<reference evidence="21 22" key="1">
    <citation type="submission" date="2019-02" db="EMBL/GenBank/DDBJ databases">
        <title>Genome sequence of the sea-ice species Brumimicrobium glaciale.</title>
        <authorList>
            <person name="Bowman J.P."/>
        </authorList>
    </citation>
    <scope>NUCLEOTIDE SEQUENCE [LARGE SCALE GENOMIC DNA]</scope>
    <source>
        <strain evidence="21 22">IC156</strain>
    </source>
</reference>
<dbReference type="InterPro" id="IPR001460">
    <property type="entry name" value="PCN-bd_Tpept"/>
</dbReference>
<dbReference type="Pfam" id="PF00905">
    <property type="entry name" value="Transpeptidase"/>
    <property type="match status" value="1"/>
</dbReference>
<comment type="subcellular location">
    <subcellularLocation>
        <location evidence="1">Cell membrane</location>
    </subcellularLocation>
</comment>
<dbReference type="GO" id="GO:0009252">
    <property type="term" value="P:peptidoglycan biosynthetic process"/>
    <property type="evidence" value="ECO:0007669"/>
    <property type="project" value="UniProtKB-KW"/>
</dbReference>
<keyword evidence="11" id="KW-0133">Cell shape</keyword>
<feature type="domain" description="Glycosyl transferase family 51" evidence="20">
    <location>
        <begin position="82"/>
        <end position="256"/>
    </location>
</feature>
<dbReference type="RefSeq" id="WP_130091950.1">
    <property type="nucleotide sequence ID" value="NZ_SETE01000001.1"/>
</dbReference>
<keyword evidence="8" id="KW-0328">Glycosyltransferase</keyword>
<evidence type="ECO:0000256" key="1">
    <source>
        <dbReference type="ARBA" id="ARBA00004236"/>
    </source>
</evidence>
<evidence type="ECO:0000256" key="16">
    <source>
        <dbReference type="ARBA" id="ARBA00034000"/>
    </source>
</evidence>
<keyword evidence="7" id="KW-0645">Protease</keyword>
<evidence type="ECO:0000256" key="6">
    <source>
        <dbReference type="ARBA" id="ARBA00022645"/>
    </source>
</evidence>
<dbReference type="GO" id="GO:0008658">
    <property type="term" value="F:penicillin binding"/>
    <property type="evidence" value="ECO:0007669"/>
    <property type="project" value="InterPro"/>
</dbReference>
<evidence type="ECO:0000256" key="11">
    <source>
        <dbReference type="ARBA" id="ARBA00022960"/>
    </source>
</evidence>
<dbReference type="InterPro" id="IPR050396">
    <property type="entry name" value="Glycosyltr_51/Transpeptidase"/>
</dbReference>
<evidence type="ECO:0000256" key="4">
    <source>
        <dbReference type="ARBA" id="ARBA00007739"/>
    </source>
</evidence>